<keyword evidence="1" id="KW-0472">Membrane</keyword>
<keyword evidence="1" id="KW-1133">Transmembrane helix</keyword>
<accession>A0A3A1P064</accession>
<comment type="caution">
    <text evidence="3">The sequence shown here is derived from an EMBL/GenBank/DDBJ whole genome shotgun (WGS) entry which is preliminary data.</text>
</comment>
<evidence type="ECO:0000256" key="1">
    <source>
        <dbReference type="SAM" id="Phobius"/>
    </source>
</evidence>
<protein>
    <submittedName>
        <fullName evidence="3">ThuA domain-containing protein</fullName>
    </submittedName>
</protein>
<name>A0A3A1P064_9SPHN</name>
<dbReference type="PANTHER" id="PTHR40469">
    <property type="entry name" value="SECRETED GLYCOSYL HYDROLASE"/>
    <property type="match status" value="1"/>
</dbReference>
<feature type="domain" description="ThuA-like" evidence="2">
    <location>
        <begin position="59"/>
        <end position="278"/>
    </location>
</feature>
<feature type="transmembrane region" description="Helical" evidence="1">
    <location>
        <begin position="12"/>
        <end position="35"/>
    </location>
</feature>
<dbReference type="InterPro" id="IPR029062">
    <property type="entry name" value="Class_I_gatase-like"/>
</dbReference>
<dbReference type="Proteomes" id="UP000265366">
    <property type="component" value="Unassembled WGS sequence"/>
</dbReference>
<sequence length="287" mass="31908">MAGISRARLARALDLVTVFALAAIVALVAFGWSGFQRYYVDGVKLLAATAPDEAERPAILVFSKTRGYRHDDAIPAANDLFARFAREQGWDYFQTENAANFTPEMLARFDAVVFNNVSGDVFTPQQREAFRAYVEGGGGFVGFHGSGGDNEYAWRWYVDELIGAQFIGHPMAPQFQSGRLVPEGGDHPATAGLPPHWFWIDEFYSFEASPRAKGYDILLTIDEESYAPERLAMGSDHPMAWWHCQGGGRAFYSALGHRPESYTEPEYQAMLLGATRWALRLEGNGCE</sequence>
<evidence type="ECO:0000313" key="4">
    <source>
        <dbReference type="Proteomes" id="UP000265366"/>
    </source>
</evidence>
<dbReference type="Pfam" id="PF06283">
    <property type="entry name" value="ThuA"/>
    <property type="match status" value="1"/>
</dbReference>
<reference evidence="3 4" key="1">
    <citation type="submission" date="2018-08" db="EMBL/GenBank/DDBJ databases">
        <title>Erythrobacter zhengii sp.nov., a bacterium isolated from deep-sea sediment.</title>
        <authorList>
            <person name="Fang C."/>
            <person name="Wu Y.-H."/>
            <person name="Sun C."/>
            <person name="Wang H."/>
            <person name="Cheng H."/>
            <person name="Meng F.-X."/>
            <person name="Wang C.-S."/>
            <person name="Xu X.-W."/>
        </authorList>
    </citation>
    <scope>NUCLEOTIDE SEQUENCE [LARGE SCALE GENOMIC DNA]</scope>
    <source>
        <strain evidence="3 4">CCTCC AB 2015396</strain>
    </source>
</reference>
<dbReference type="AlphaFoldDB" id="A0A3A1P064"/>
<evidence type="ECO:0000313" key="3">
    <source>
        <dbReference type="EMBL" id="RIV80089.1"/>
    </source>
</evidence>
<dbReference type="OrthoDB" id="109511at2"/>
<keyword evidence="4" id="KW-1185">Reference proteome</keyword>
<keyword evidence="1" id="KW-0812">Transmembrane</keyword>
<dbReference type="SUPFAM" id="SSF52317">
    <property type="entry name" value="Class I glutamine amidotransferase-like"/>
    <property type="match status" value="1"/>
</dbReference>
<evidence type="ECO:0000259" key="2">
    <source>
        <dbReference type="Pfam" id="PF06283"/>
    </source>
</evidence>
<dbReference type="InterPro" id="IPR029010">
    <property type="entry name" value="ThuA-like"/>
</dbReference>
<organism evidence="3 4">
    <name type="scientific">Aurantiacibacter xanthus</name>
    <dbReference type="NCBI Taxonomy" id="1784712"/>
    <lineage>
        <taxon>Bacteria</taxon>
        <taxon>Pseudomonadati</taxon>
        <taxon>Pseudomonadota</taxon>
        <taxon>Alphaproteobacteria</taxon>
        <taxon>Sphingomonadales</taxon>
        <taxon>Erythrobacteraceae</taxon>
        <taxon>Aurantiacibacter</taxon>
    </lineage>
</organism>
<dbReference type="Gene3D" id="3.40.50.880">
    <property type="match status" value="1"/>
</dbReference>
<gene>
    <name evidence="3" type="ORF">D2V17_19740</name>
</gene>
<dbReference type="RefSeq" id="WP_119594851.1">
    <property type="nucleotide sequence ID" value="NZ_QXFM01000144.1"/>
</dbReference>
<dbReference type="EMBL" id="QXFM01000144">
    <property type="protein sequence ID" value="RIV80089.1"/>
    <property type="molecule type" value="Genomic_DNA"/>
</dbReference>
<dbReference type="PANTHER" id="PTHR40469:SF2">
    <property type="entry name" value="GALACTOSE-BINDING DOMAIN-LIKE SUPERFAMILY PROTEIN"/>
    <property type="match status" value="1"/>
</dbReference>
<proteinExistence type="predicted"/>